<dbReference type="InterPro" id="IPR003593">
    <property type="entry name" value="AAA+_ATPase"/>
</dbReference>
<dbReference type="SUPFAM" id="SSF52540">
    <property type="entry name" value="P-loop containing nucleoside triphosphate hydrolases"/>
    <property type="match status" value="1"/>
</dbReference>
<keyword evidence="5" id="KW-1185">Reference proteome</keyword>
<evidence type="ECO:0000313" key="4">
    <source>
        <dbReference type="EMBL" id="KAH6677899.1"/>
    </source>
</evidence>
<evidence type="ECO:0000259" key="3">
    <source>
        <dbReference type="SMART" id="SM00382"/>
    </source>
</evidence>
<evidence type="ECO:0000256" key="2">
    <source>
        <dbReference type="SAM" id="MobiDB-lite"/>
    </source>
</evidence>
<dbReference type="CDD" id="cd19481">
    <property type="entry name" value="RecA-like_protease"/>
    <property type="match status" value="1"/>
</dbReference>
<gene>
    <name evidence="4" type="ORF">F5X68DRAFT_245697</name>
</gene>
<feature type="region of interest" description="Disordered" evidence="2">
    <location>
        <begin position="850"/>
        <end position="915"/>
    </location>
</feature>
<dbReference type="PANTHER" id="PTHR46411:SF2">
    <property type="entry name" value="AAA+ ATPASE DOMAIN-CONTAINING PROTEIN"/>
    <property type="match status" value="1"/>
</dbReference>
<dbReference type="GO" id="GO:0005524">
    <property type="term" value="F:ATP binding"/>
    <property type="evidence" value="ECO:0007669"/>
    <property type="project" value="InterPro"/>
</dbReference>
<reference evidence="4" key="1">
    <citation type="journal article" date="2021" name="Nat. Commun.">
        <title>Genetic determinants of endophytism in the Arabidopsis root mycobiome.</title>
        <authorList>
            <person name="Mesny F."/>
            <person name="Miyauchi S."/>
            <person name="Thiergart T."/>
            <person name="Pickel B."/>
            <person name="Atanasova L."/>
            <person name="Karlsson M."/>
            <person name="Huettel B."/>
            <person name="Barry K.W."/>
            <person name="Haridas S."/>
            <person name="Chen C."/>
            <person name="Bauer D."/>
            <person name="Andreopoulos W."/>
            <person name="Pangilinan J."/>
            <person name="LaButti K."/>
            <person name="Riley R."/>
            <person name="Lipzen A."/>
            <person name="Clum A."/>
            <person name="Drula E."/>
            <person name="Henrissat B."/>
            <person name="Kohler A."/>
            <person name="Grigoriev I.V."/>
            <person name="Martin F.M."/>
            <person name="Hacquard S."/>
        </authorList>
    </citation>
    <scope>NUCLEOTIDE SEQUENCE</scope>
    <source>
        <strain evidence="4">MPI-SDFR-AT-0117</strain>
    </source>
</reference>
<dbReference type="PANTHER" id="PTHR46411">
    <property type="entry name" value="FAMILY ATPASE, PUTATIVE-RELATED"/>
    <property type="match status" value="1"/>
</dbReference>
<evidence type="ECO:0000313" key="5">
    <source>
        <dbReference type="Proteomes" id="UP000770015"/>
    </source>
</evidence>
<dbReference type="GO" id="GO:0016887">
    <property type="term" value="F:ATP hydrolysis activity"/>
    <property type="evidence" value="ECO:0007669"/>
    <property type="project" value="InterPro"/>
</dbReference>
<protein>
    <recommendedName>
        <fullName evidence="3">AAA+ ATPase domain-containing protein</fullName>
    </recommendedName>
</protein>
<dbReference type="InterPro" id="IPR056599">
    <property type="entry name" value="AAA_lid_fung"/>
</dbReference>
<keyword evidence="1" id="KW-0175">Coiled coil</keyword>
<dbReference type="Pfam" id="PF23232">
    <property type="entry name" value="AAA_lid_13"/>
    <property type="match status" value="1"/>
</dbReference>
<dbReference type="AlphaFoldDB" id="A0A9P8V5X0"/>
<dbReference type="InterPro" id="IPR003959">
    <property type="entry name" value="ATPase_AAA_core"/>
</dbReference>
<dbReference type="OrthoDB" id="10042665at2759"/>
<feature type="coiled-coil region" evidence="1">
    <location>
        <begin position="22"/>
        <end position="49"/>
    </location>
</feature>
<dbReference type="Gene3D" id="3.40.50.300">
    <property type="entry name" value="P-loop containing nucleotide triphosphate hydrolases"/>
    <property type="match status" value="1"/>
</dbReference>
<sequence length="931" mass="105325">MLEAVRKSGKLDIRSLQALLHHSLTHMRINQLEKELKELQKVVKEKGEDWEIVPDKTKFPVFLPKIQRTAPSEFVQTEHSVLLPVSQQAAIEVSVAQGLFGTQNVLESGEQDSYAPAAQKMPEGILIRSHSLLSYLDEVLDADLMSAAGETTVNVTRDRVFYAVIFLRPFKLFALSEEKIRKSVAQLEERMTQSATKQPGSAAATTSRGKREMSKGKRYNYVDLQKELNLLIEVLDSDLKATFDLRKKVDDGIDVDVEYEDLWHVFRRGDILVSRYQPDHVFRLLNIAGGRDPLSHGPFHYDERLEGAKSVDGFALDCYSLSSNGVSYVPRLEHFSIRRFFGTQRVTELPYFPVRFHPDAAKLTTEMTERGRVYYDLTRQPFQHMLAKGRTLDEPRQDIEAQVIVDMVLALNAEPDWRPPGNMNQEDLTEQDARETVTKPYCGHHTSNQNCCGSHSLHNDYTLEDKETSRFITSMGGSLFRSLHVEEVAEEHFMLMRPYVHAFVLRSRDWVTLNVSDLGPVIFESSFRDLRIPDEHKKVVQALVKTHEAGKKGGAGLQAQSIGAAMDIVKGKGRGLIILLHGAPGVGKTSTAECVADDTRRPLYPITCGDIGETALEVEKNLHNSFQLAQKWGCVLLLDEADVFLTKRTRSDLRHNAVTSVFLRSLEYYSGILFLTTNRVGVMDLAFKSRIQMTLFYQKLDLQVTLKLYEMFIERAKKEQVQRESYRFRIKEKEIMKFAKKHFVQLERDGLDTWNGRQIRNAFQTAIALVEYESTVADPEDPKPILGKKQFDSVAKGARKFDEYLTSTTGKSESDAARADSWRDDRFYLTSGGPTGLTVRSMPAQYMAPKGLQKREAAHDDDTYSDSDSNGSGSEDDSEAEEAERRARAKKAGKAKAASKSPGRAKEEASASADMSEQFKQFLEWQKMQQG</sequence>
<comment type="caution">
    <text evidence="4">The sequence shown here is derived from an EMBL/GenBank/DDBJ whole genome shotgun (WGS) entry which is preliminary data.</text>
</comment>
<proteinExistence type="predicted"/>
<feature type="compositionally biased region" description="Polar residues" evidence="2">
    <location>
        <begin position="192"/>
        <end position="207"/>
    </location>
</feature>
<feature type="region of interest" description="Disordered" evidence="2">
    <location>
        <begin position="190"/>
        <end position="212"/>
    </location>
</feature>
<dbReference type="InterPro" id="IPR054289">
    <property type="entry name" value="DUF7025"/>
</dbReference>
<accession>A0A9P8V5X0</accession>
<dbReference type="InterPro" id="IPR027417">
    <property type="entry name" value="P-loop_NTPase"/>
</dbReference>
<dbReference type="SMART" id="SM00382">
    <property type="entry name" value="AAA"/>
    <property type="match status" value="1"/>
</dbReference>
<dbReference type="Proteomes" id="UP000770015">
    <property type="component" value="Unassembled WGS sequence"/>
</dbReference>
<feature type="compositionally biased region" description="Basic and acidic residues" evidence="2">
    <location>
        <begin position="853"/>
        <end position="862"/>
    </location>
</feature>
<evidence type="ECO:0000256" key="1">
    <source>
        <dbReference type="SAM" id="Coils"/>
    </source>
</evidence>
<feature type="domain" description="AAA+ ATPase" evidence="3">
    <location>
        <begin position="574"/>
        <end position="701"/>
    </location>
</feature>
<name>A0A9P8V5X0_9PEZI</name>
<dbReference type="Pfam" id="PF00004">
    <property type="entry name" value="AAA"/>
    <property type="match status" value="1"/>
</dbReference>
<organism evidence="4 5">
    <name type="scientific">Plectosphaerella plurivora</name>
    <dbReference type="NCBI Taxonomy" id="936078"/>
    <lineage>
        <taxon>Eukaryota</taxon>
        <taxon>Fungi</taxon>
        <taxon>Dikarya</taxon>
        <taxon>Ascomycota</taxon>
        <taxon>Pezizomycotina</taxon>
        <taxon>Sordariomycetes</taxon>
        <taxon>Hypocreomycetidae</taxon>
        <taxon>Glomerellales</taxon>
        <taxon>Plectosphaerellaceae</taxon>
        <taxon>Plectosphaerella</taxon>
    </lineage>
</organism>
<dbReference type="EMBL" id="JAGSXJ010000022">
    <property type="protein sequence ID" value="KAH6677899.1"/>
    <property type="molecule type" value="Genomic_DNA"/>
</dbReference>
<dbReference type="Pfam" id="PF22942">
    <property type="entry name" value="DUF7025"/>
    <property type="match status" value="1"/>
</dbReference>